<keyword evidence="4 12" id="KW-0813">Transport</keyword>
<proteinExistence type="inferred from homology"/>
<evidence type="ECO:0000256" key="9">
    <source>
        <dbReference type="ARBA" id="ARBA00023065"/>
    </source>
</evidence>
<evidence type="ECO:0000256" key="4">
    <source>
        <dbReference type="ARBA" id="ARBA00022448"/>
    </source>
</evidence>
<gene>
    <name evidence="14" type="primary">atp8</name>
</gene>
<evidence type="ECO:0000256" key="1">
    <source>
        <dbReference type="ARBA" id="ARBA00004304"/>
    </source>
</evidence>
<evidence type="ECO:0000256" key="11">
    <source>
        <dbReference type="ARBA" id="ARBA00023136"/>
    </source>
</evidence>
<feature type="transmembrane region" description="Helical" evidence="13">
    <location>
        <begin position="6"/>
        <end position="29"/>
    </location>
</feature>
<evidence type="ECO:0000256" key="6">
    <source>
        <dbReference type="ARBA" id="ARBA00022692"/>
    </source>
</evidence>
<dbReference type="Pfam" id="PF00895">
    <property type="entry name" value="ATP-synt_8"/>
    <property type="match status" value="1"/>
</dbReference>
<keyword evidence="8 13" id="KW-1133">Transmembrane helix</keyword>
<geneLocation type="mitochondrion" evidence="14"/>
<evidence type="ECO:0000256" key="7">
    <source>
        <dbReference type="ARBA" id="ARBA00022781"/>
    </source>
</evidence>
<comment type="subunit">
    <text evidence="3">F-type ATPases have 2 components, CF(1) - the catalytic core - and CF(0) - the membrane proton channel.</text>
</comment>
<keyword evidence="9 12" id="KW-0406">Ion transport</keyword>
<keyword evidence="6 12" id="KW-0812">Transmembrane</keyword>
<dbReference type="GO" id="GO:0015986">
    <property type="term" value="P:proton motive force-driven ATP synthesis"/>
    <property type="evidence" value="ECO:0007669"/>
    <property type="project" value="InterPro"/>
</dbReference>
<keyword evidence="5 12" id="KW-0138">CF(0)</keyword>
<keyword evidence="7 12" id="KW-0375">Hydrogen ion transport</keyword>
<dbReference type="GO" id="GO:0015078">
    <property type="term" value="F:proton transmembrane transporter activity"/>
    <property type="evidence" value="ECO:0007669"/>
    <property type="project" value="InterPro"/>
</dbReference>
<dbReference type="InterPro" id="IPR001421">
    <property type="entry name" value="ATP8_metazoa"/>
</dbReference>
<protein>
    <recommendedName>
        <fullName evidence="12">ATP synthase complex subunit 8</fullName>
    </recommendedName>
</protein>
<comment type="subcellular location">
    <subcellularLocation>
        <location evidence="1 12">Mitochondrion membrane</location>
        <topology evidence="1 12">Single-pass membrane protein</topology>
    </subcellularLocation>
</comment>
<reference evidence="14" key="1">
    <citation type="journal article" date="2017" name="Mol. Ecol.">
        <title>Shotgun mitogenomics across body size classes in a local assemblage of tropical Diptera: Phylogeny, species diversity and mitochondrial abundance spectrum.</title>
        <authorList>
            <person name="Choo L.Q."/>
            <person name="Crampton-Platt A."/>
            <person name="Vogler A.P."/>
        </authorList>
    </citation>
    <scope>NUCLEOTIDE SEQUENCE</scope>
</reference>
<sequence>MPQMKPLNWLFLYIMSISLLLLMMMFNYFNFKYENMVKKSINSINLNLKNWKW</sequence>
<evidence type="ECO:0000256" key="13">
    <source>
        <dbReference type="SAM" id="Phobius"/>
    </source>
</evidence>
<organism evidence="14">
    <name type="scientific">Cecidomyiidae sp. 3 LC-2017</name>
    <dbReference type="NCBI Taxonomy" id="2030135"/>
    <lineage>
        <taxon>Eukaryota</taxon>
        <taxon>Metazoa</taxon>
        <taxon>Ecdysozoa</taxon>
        <taxon>Arthropoda</taxon>
        <taxon>Hexapoda</taxon>
        <taxon>Insecta</taxon>
        <taxon>Pterygota</taxon>
        <taxon>Neoptera</taxon>
        <taxon>Endopterygota</taxon>
        <taxon>Diptera</taxon>
        <taxon>Nematocera</taxon>
        <taxon>Sciaroidea</taxon>
        <taxon>Cecidomyiidae</taxon>
    </lineage>
</organism>
<accession>A0A343LA44</accession>
<keyword evidence="10 12" id="KW-0496">Mitochondrion</keyword>
<dbReference type="GO" id="GO:0031966">
    <property type="term" value="C:mitochondrial membrane"/>
    <property type="evidence" value="ECO:0007669"/>
    <property type="project" value="UniProtKB-SubCell"/>
</dbReference>
<evidence type="ECO:0000256" key="8">
    <source>
        <dbReference type="ARBA" id="ARBA00022989"/>
    </source>
</evidence>
<evidence type="ECO:0000256" key="3">
    <source>
        <dbReference type="ARBA" id="ARBA00011291"/>
    </source>
</evidence>
<dbReference type="GO" id="GO:0045259">
    <property type="term" value="C:proton-transporting ATP synthase complex"/>
    <property type="evidence" value="ECO:0007669"/>
    <property type="project" value="UniProtKB-KW"/>
</dbReference>
<evidence type="ECO:0000256" key="12">
    <source>
        <dbReference type="RuleBase" id="RU003661"/>
    </source>
</evidence>
<name>A0A343LA44_9DIPT</name>
<keyword evidence="11 13" id="KW-0472">Membrane</keyword>
<comment type="similarity">
    <text evidence="2 12">Belongs to the ATPase protein 8 family.</text>
</comment>
<evidence type="ECO:0000256" key="5">
    <source>
        <dbReference type="ARBA" id="ARBA00022547"/>
    </source>
</evidence>
<evidence type="ECO:0000256" key="10">
    <source>
        <dbReference type="ARBA" id="ARBA00023128"/>
    </source>
</evidence>
<dbReference type="EMBL" id="MF410944">
    <property type="protein sequence ID" value="ATN41191.1"/>
    <property type="molecule type" value="Genomic_DNA"/>
</dbReference>
<dbReference type="AlphaFoldDB" id="A0A343LA44"/>
<evidence type="ECO:0000256" key="2">
    <source>
        <dbReference type="ARBA" id="ARBA00008892"/>
    </source>
</evidence>
<evidence type="ECO:0000313" key="14">
    <source>
        <dbReference type="EMBL" id="ATN41191.1"/>
    </source>
</evidence>